<reference evidence="1 2" key="1">
    <citation type="submission" date="2020-08" db="EMBL/GenBank/DDBJ databases">
        <title>Genomic Encyclopedia of Type Strains, Phase IV (KMG-IV): sequencing the most valuable type-strain genomes for metagenomic binning, comparative biology and taxonomic classification.</title>
        <authorList>
            <person name="Goeker M."/>
        </authorList>
    </citation>
    <scope>NUCLEOTIDE SEQUENCE [LARGE SCALE GENOMIC DNA]</scope>
    <source>
        <strain evidence="1 2">DSM 27163</strain>
    </source>
</reference>
<dbReference type="PANTHER" id="PTHR39456:SF1">
    <property type="entry name" value="METAL-DEPENDENT HYDROLASE"/>
    <property type="match status" value="1"/>
</dbReference>
<dbReference type="Pfam" id="PF10118">
    <property type="entry name" value="Metal_hydrol"/>
    <property type="match status" value="1"/>
</dbReference>
<dbReference type="EMBL" id="JACIJH010000020">
    <property type="protein sequence ID" value="MBB5708510.1"/>
    <property type="molecule type" value="Genomic_DNA"/>
</dbReference>
<evidence type="ECO:0000313" key="2">
    <source>
        <dbReference type="Proteomes" id="UP000537161"/>
    </source>
</evidence>
<organism evidence="1 2">
    <name type="scientific">Sphingopyxis panaciterrulae</name>
    <dbReference type="NCBI Taxonomy" id="462372"/>
    <lineage>
        <taxon>Bacteria</taxon>
        <taxon>Pseudomonadati</taxon>
        <taxon>Pseudomonadota</taxon>
        <taxon>Alphaproteobacteria</taxon>
        <taxon>Sphingomonadales</taxon>
        <taxon>Sphingomonadaceae</taxon>
        <taxon>Sphingopyxis</taxon>
    </lineage>
</organism>
<protein>
    <recommendedName>
        <fullName evidence="3">Metal-dependent hydrolase</fullName>
    </recommendedName>
</protein>
<name>A0A7W9ETS5_9SPHN</name>
<dbReference type="PIRSF" id="PIRSF007580">
    <property type="entry name" value="UCP07580"/>
    <property type="match status" value="1"/>
</dbReference>
<dbReference type="RefSeq" id="WP_184101306.1">
    <property type="nucleotide sequence ID" value="NZ_JACIJH010000020.1"/>
</dbReference>
<gene>
    <name evidence="1" type="ORF">FHR21_003901</name>
</gene>
<evidence type="ECO:0008006" key="3">
    <source>
        <dbReference type="Google" id="ProtNLM"/>
    </source>
</evidence>
<accession>A0A7W9ETS5</accession>
<comment type="caution">
    <text evidence="1">The sequence shown here is derived from an EMBL/GenBank/DDBJ whole genome shotgun (WGS) entry which is preliminary data.</text>
</comment>
<keyword evidence="2" id="KW-1185">Reference proteome</keyword>
<proteinExistence type="predicted"/>
<dbReference type="Proteomes" id="UP000537161">
    <property type="component" value="Unassembled WGS sequence"/>
</dbReference>
<dbReference type="PANTHER" id="PTHR39456">
    <property type="entry name" value="METAL-DEPENDENT HYDROLASE"/>
    <property type="match status" value="1"/>
</dbReference>
<dbReference type="AlphaFoldDB" id="A0A7W9ETS5"/>
<dbReference type="InterPro" id="IPR016516">
    <property type="entry name" value="UCP07580"/>
</dbReference>
<sequence length="285" mass="32112">MAFSTSTPADLAIHKRDWKFGRGAAARRWWHGGDPGRTAFFNALSSTFPVGEKFFMTAVRHYRNGAPAPLREQIDDFVYQESMHTREHVFFNRQARDAGYDIAPCEDRAARTIAWARGRSPLMQLAATCALEHFTATLAHAVLADPAHLAGADAEAQRMWRWHAIEEIEHKAVAYDTWVHATRALPRWRRWAMRSLAMAAASLRFHGVVFRNTADLLAQDGRNDWRSWRGLLAYLYGGPGAMRLLIGCTFGYMRPGFHPWQHDDRALVARTLATLTPPAGSEVAA</sequence>
<evidence type="ECO:0000313" key="1">
    <source>
        <dbReference type="EMBL" id="MBB5708510.1"/>
    </source>
</evidence>